<dbReference type="InterPro" id="IPR005162">
    <property type="entry name" value="Retrotrans_gag_dom"/>
</dbReference>
<reference evidence="2" key="1">
    <citation type="submission" date="2021-12" db="EMBL/GenBank/DDBJ databases">
        <title>Prjna785345.</title>
        <authorList>
            <person name="Rujirawat T."/>
            <person name="Krajaejun T."/>
        </authorList>
    </citation>
    <scope>NUCLEOTIDE SEQUENCE</scope>
    <source>
        <strain evidence="2">Pi057C3</strain>
    </source>
</reference>
<feature type="domain" description="Retrotransposon gag" evidence="1">
    <location>
        <begin position="68"/>
        <end position="154"/>
    </location>
</feature>
<evidence type="ECO:0000313" key="2">
    <source>
        <dbReference type="EMBL" id="KAJ0394876.1"/>
    </source>
</evidence>
<organism evidence="2 3">
    <name type="scientific">Pythium insidiosum</name>
    <name type="common">Pythiosis disease agent</name>
    <dbReference type="NCBI Taxonomy" id="114742"/>
    <lineage>
        <taxon>Eukaryota</taxon>
        <taxon>Sar</taxon>
        <taxon>Stramenopiles</taxon>
        <taxon>Oomycota</taxon>
        <taxon>Peronosporomycetes</taxon>
        <taxon>Pythiales</taxon>
        <taxon>Pythiaceae</taxon>
        <taxon>Pythium</taxon>
    </lineage>
</organism>
<comment type="caution">
    <text evidence="2">The sequence shown here is derived from an EMBL/GenBank/DDBJ whole genome shotgun (WGS) entry which is preliminary data.</text>
</comment>
<name>A0AAD5LWQ8_PYTIN</name>
<sequence length="233" mass="26962">MQEGRATPTRATEPAHFDLRVDLRLPVYSGGINESYELYYAGCVQFFQAKGYPWQDHALRERTLAILANTLRGAAAQWFLAYRELIASPDDFFARLAAEFVPADLQHRLRDQLFGLHQRHCRDLVEYVGKFRDLMMRIQDMSEIDRIQSFTRGLMTETKKEVEYKRYELQDLRQLELHALLIGVGYPYAASALRDLGFLPFIATLSFFLRLLGRTLPETLDKTSAEIQRCFAA</sequence>
<dbReference type="EMBL" id="JAKCXM010000378">
    <property type="protein sequence ID" value="KAJ0394876.1"/>
    <property type="molecule type" value="Genomic_DNA"/>
</dbReference>
<proteinExistence type="predicted"/>
<gene>
    <name evidence="2" type="ORF">P43SY_003280</name>
</gene>
<dbReference type="AlphaFoldDB" id="A0AAD5LWQ8"/>
<dbReference type="Proteomes" id="UP001209570">
    <property type="component" value="Unassembled WGS sequence"/>
</dbReference>
<evidence type="ECO:0000313" key="3">
    <source>
        <dbReference type="Proteomes" id="UP001209570"/>
    </source>
</evidence>
<protein>
    <recommendedName>
        <fullName evidence="1">Retrotransposon gag domain-containing protein</fullName>
    </recommendedName>
</protein>
<keyword evidence="3" id="KW-1185">Reference proteome</keyword>
<dbReference type="Pfam" id="PF03732">
    <property type="entry name" value="Retrotrans_gag"/>
    <property type="match status" value="1"/>
</dbReference>
<accession>A0AAD5LWQ8</accession>
<evidence type="ECO:0000259" key="1">
    <source>
        <dbReference type="Pfam" id="PF03732"/>
    </source>
</evidence>